<evidence type="ECO:0000256" key="2">
    <source>
        <dbReference type="SAM" id="SignalP"/>
    </source>
</evidence>
<feature type="compositionally biased region" description="Low complexity" evidence="1">
    <location>
        <begin position="91"/>
        <end position="100"/>
    </location>
</feature>
<reference evidence="3 4" key="1">
    <citation type="submission" date="2024-10" db="EMBL/GenBank/DDBJ databases">
        <title>Updated reference genomes for cyclostephanoid diatoms.</title>
        <authorList>
            <person name="Roberts W.R."/>
            <person name="Alverson A.J."/>
        </authorList>
    </citation>
    <scope>NUCLEOTIDE SEQUENCE [LARGE SCALE GENOMIC DNA]</scope>
    <source>
        <strain evidence="3 4">AJA228-03</strain>
    </source>
</reference>
<feature type="region of interest" description="Disordered" evidence="1">
    <location>
        <begin position="91"/>
        <end position="114"/>
    </location>
</feature>
<feature type="signal peptide" evidence="2">
    <location>
        <begin position="1"/>
        <end position="36"/>
    </location>
</feature>
<dbReference type="EMBL" id="JALLPB020000200">
    <property type="protein sequence ID" value="KAL3815400.1"/>
    <property type="molecule type" value="Genomic_DNA"/>
</dbReference>
<dbReference type="Pfam" id="PF14234">
    <property type="entry name" value="DUF4336"/>
    <property type="match status" value="1"/>
</dbReference>
<dbReference type="AlphaFoldDB" id="A0ABD3RUX1"/>
<dbReference type="Proteomes" id="UP001530377">
    <property type="component" value="Unassembled WGS sequence"/>
</dbReference>
<gene>
    <name evidence="3" type="ORF">ACHAXA_011518</name>
</gene>
<keyword evidence="2" id="KW-0732">Signal</keyword>
<dbReference type="PANTHER" id="PTHR33835:SF2">
    <property type="entry name" value="LYSINE-TRNA LIGASE"/>
    <property type="match status" value="1"/>
</dbReference>
<protein>
    <submittedName>
        <fullName evidence="3">Uncharacterized protein</fullName>
    </submittedName>
</protein>
<organism evidence="3 4">
    <name type="scientific">Cyclostephanos tholiformis</name>
    <dbReference type="NCBI Taxonomy" id="382380"/>
    <lineage>
        <taxon>Eukaryota</taxon>
        <taxon>Sar</taxon>
        <taxon>Stramenopiles</taxon>
        <taxon>Ochrophyta</taxon>
        <taxon>Bacillariophyta</taxon>
        <taxon>Coscinodiscophyceae</taxon>
        <taxon>Thalassiosirophycidae</taxon>
        <taxon>Stephanodiscales</taxon>
        <taxon>Stephanodiscaceae</taxon>
        <taxon>Cyclostephanos</taxon>
    </lineage>
</organism>
<evidence type="ECO:0000256" key="1">
    <source>
        <dbReference type="SAM" id="MobiDB-lite"/>
    </source>
</evidence>
<feature type="chain" id="PRO_5044782825" evidence="2">
    <location>
        <begin position="37"/>
        <end position="667"/>
    </location>
</feature>
<dbReference type="PANTHER" id="PTHR33835">
    <property type="entry name" value="YALI0C07656P"/>
    <property type="match status" value="1"/>
</dbReference>
<sequence>MRRPRPLPPPRLPPPFPLLPTLLLALLLVAVTSTTASSAGTTIAARRRTVASFVAFPPSSRIPKRTSTRHDDNVVGVVGRTSSSYSQYSKTLQSLSSSSSRGDDCIKDENDMEEDATTERMTMSAITTTTRRDAMGRLLLSATTTTTAVAALASASCAASATAAAAGGRNIATTTTTAAVGRAAGRETYWPLGKVAFSLLPLSGTYTRRATVFEEVVMGNIWTCDQIQGVVNVNVPVRMVVIKVRPPSRRVVVHPPNIKGGGFLSSASGGGLWIHNPLAPTPQLLSYVRELSSIHGPVRHIVLGTVALEHKATFGPFAQYFPDATVWIQRGQWSFPIQLPIEYLGVVQGNDKLRTLPSSQYLHGTRSLDDELQSISEGGGGRNARYWAKKSPIPEWTADIDYETLDPLFFRSVGAYSENAFFHKATRSLIVTDAVCSVTSSPPPIVMEDTRALLYHSRDSIFDDVVDDEATRKKGWRRMVQFGLVFFPSQIDVVPLGRAISEARRLNAESPSTRVLGDGAIPGGSLYPWTWHKGNVDIANFDAISQGGTLFCPPILTKLILDRDPEHALEWVDRIVGRFDFTHVIPGHLNNYVKADRREFAMAFDPLRSNAEQPGGQAYPQRALPEDLALLQEASDVLTQFGIVDPSRVCDLELGRQVGRFADIAQK</sequence>
<comment type="caution">
    <text evidence="3">The sequence shown here is derived from an EMBL/GenBank/DDBJ whole genome shotgun (WGS) entry which is preliminary data.</text>
</comment>
<proteinExistence type="predicted"/>
<keyword evidence="4" id="KW-1185">Reference proteome</keyword>
<name>A0ABD3RUX1_9STRA</name>
<evidence type="ECO:0000313" key="3">
    <source>
        <dbReference type="EMBL" id="KAL3815400.1"/>
    </source>
</evidence>
<dbReference type="InterPro" id="IPR025638">
    <property type="entry name" value="DUF4336"/>
</dbReference>
<evidence type="ECO:0000313" key="4">
    <source>
        <dbReference type="Proteomes" id="UP001530377"/>
    </source>
</evidence>
<accession>A0ABD3RUX1</accession>